<keyword evidence="3" id="KW-1185">Reference proteome</keyword>
<evidence type="ECO:0000313" key="3">
    <source>
        <dbReference type="Proteomes" id="UP000033070"/>
    </source>
</evidence>
<dbReference type="AlphaFoldDB" id="A0A2Z6G9I8"/>
<evidence type="ECO:0000256" key="1">
    <source>
        <dbReference type="SAM" id="SignalP"/>
    </source>
</evidence>
<organism evidence="2 3">
    <name type="scientific">Ferriphaselus amnicola</name>
    <dbReference type="NCBI Taxonomy" id="1188319"/>
    <lineage>
        <taxon>Bacteria</taxon>
        <taxon>Pseudomonadati</taxon>
        <taxon>Pseudomonadota</taxon>
        <taxon>Betaproteobacteria</taxon>
        <taxon>Nitrosomonadales</taxon>
        <taxon>Gallionellaceae</taxon>
        <taxon>Ferriphaselus</taxon>
    </lineage>
</organism>
<protein>
    <submittedName>
        <fullName evidence="2">Uncharacterized protein</fullName>
    </submittedName>
</protein>
<dbReference type="OrthoDB" id="8562422at2"/>
<proteinExistence type="predicted"/>
<name>A0A2Z6G9I8_9PROT</name>
<reference evidence="2 3" key="1">
    <citation type="submission" date="2018-06" db="EMBL/GenBank/DDBJ databases">
        <title>OYT1 Genome Sequencing.</title>
        <authorList>
            <person name="Kato S."/>
            <person name="Itoh T."/>
            <person name="Ohkuma M."/>
        </authorList>
    </citation>
    <scope>NUCLEOTIDE SEQUENCE [LARGE SCALE GENOMIC DNA]</scope>
    <source>
        <strain evidence="2 3">OYT1</strain>
    </source>
</reference>
<feature type="chain" id="PRO_5017253910" evidence="1">
    <location>
        <begin position="26"/>
        <end position="126"/>
    </location>
</feature>
<evidence type="ECO:0000313" key="2">
    <source>
        <dbReference type="EMBL" id="BBE50191.1"/>
    </source>
</evidence>
<accession>A0A2Z6G9I8</accession>
<feature type="signal peptide" evidence="1">
    <location>
        <begin position="1"/>
        <end position="25"/>
    </location>
</feature>
<gene>
    <name evidence="2" type="ORF">OYT1_ch0624</name>
</gene>
<keyword evidence="1" id="KW-0732">Signal</keyword>
<sequence length="126" mass="13612">MKHWIRILLICLFALLQSVAPLAHAHINGDHANGSVHAVELEHALFGELNFAEPAFSTPDSPSIGMPHELQREISLDLCGTALFSPTPPPEASRLLYLIGGNHHALLNTSVTPYEIPFSHAPPALA</sequence>
<dbReference type="EMBL" id="AP018738">
    <property type="protein sequence ID" value="BBE50191.1"/>
    <property type="molecule type" value="Genomic_DNA"/>
</dbReference>
<dbReference type="Proteomes" id="UP000033070">
    <property type="component" value="Chromosome"/>
</dbReference>
<dbReference type="STRING" id="1188319.OYT1_00128"/>
<dbReference type="KEGG" id="fam:OYT1_ch0624"/>
<dbReference type="RefSeq" id="WP_145983661.1">
    <property type="nucleotide sequence ID" value="NZ_AP018738.1"/>
</dbReference>